<keyword evidence="4 7" id="KW-0333">Golgi apparatus</keyword>
<dbReference type="FunFam" id="3.40.50.11340:FF:000005">
    <property type="entry name" value="Galactoside 2-alpha-L-fucosyltransferase"/>
    <property type="match status" value="1"/>
</dbReference>
<sequence length="550" mass="61236">MADKFLAGASTRPLLVAAASLTAVVLLFWISGTTRSLPLDSLIRSSSNSFSPPDRELKNCSAAAAASTGGPPPRSLPDKLLGGLLSPDFDEASCVSRYKSSQFWHSNHTPSSYLLRKLRNYEALHKKCGPNTELFNRSLPHLNASTGEGGNSECNYVVWLQAGGLGNRLMALVSAFLYALLNDKVLLLSVPGDLHDTFCEPFPDTSWALPSDFPISNFETHDFYGQSARSYGNLLKNKVISRNSTERALLPPFLYLHLTHDAGDSDKMFYCEDAQSLLQNFTWIFLRSNQYFAPALFLMPQYDEELSRLFPEKETVFHHLSRYLLHPSNSVWGYVTRYYEAYLANAGDRLGIQVRIFPNAPVKFELMLAQVINCTLKEGILPDTLIDAAANSSTAMGTKAPKAVLVTSLQTGYFETLRNMFYERATATGEVVGVYQPSHEETQRTERQGHNAKALAEMYLLSFSDTLVTSAFSTFGYVAQGLAGLRPWIVMRPDDRNNPACLRASSMEPCFHFAPAYDCKAGRNVDKGKVVPHVRHCEDLNFHWGLKLFD</sequence>
<dbReference type="OrthoDB" id="428346at2759"/>
<evidence type="ECO:0000313" key="8">
    <source>
        <dbReference type="EMBL" id="KAG6511026.1"/>
    </source>
</evidence>
<evidence type="ECO:0000256" key="2">
    <source>
        <dbReference type="ARBA" id="ARBA00022676"/>
    </source>
</evidence>
<evidence type="ECO:0000313" key="9">
    <source>
        <dbReference type="Proteomes" id="UP000734854"/>
    </source>
</evidence>
<dbReference type="AlphaFoldDB" id="A0A8J5GW23"/>
<dbReference type="PANTHER" id="PTHR31889:SF2">
    <property type="entry name" value="FUCOSYLTRANSFERASE 3"/>
    <property type="match status" value="1"/>
</dbReference>
<evidence type="ECO:0000256" key="7">
    <source>
        <dbReference type="RuleBase" id="RU367004"/>
    </source>
</evidence>
<evidence type="ECO:0000256" key="3">
    <source>
        <dbReference type="ARBA" id="ARBA00022679"/>
    </source>
</evidence>
<evidence type="ECO:0000256" key="4">
    <source>
        <dbReference type="ARBA" id="ARBA00023034"/>
    </source>
</evidence>
<keyword evidence="6 7" id="KW-0961">Cell wall biogenesis/degradation</keyword>
<reference evidence="8 9" key="1">
    <citation type="submission" date="2020-08" db="EMBL/GenBank/DDBJ databases">
        <title>Plant Genome Project.</title>
        <authorList>
            <person name="Zhang R.-G."/>
        </authorList>
    </citation>
    <scope>NUCLEOTIDE SEQUENCE [LARGE SCALE GENOMIC DNA]</scope>
    <source>
        <tissue evidence="8">Rhizome</tissue>
    </source>
</reference>
<dbReference type="GO" id="GO:0042546">
    <property type="term" value="P:cell wall biogenesis"/>
    <property type="evidence" value="ECO:0007669"/>
    <property type="project" value="InterPro"/>
</dbReference>
<keyword evidence="9" id="KW-1185">Reference proteome</keyword>
<comment type="subcellular location">
    <subcellularLocation>
        <location evidence="7">Golgi apparatus</location>
        <location evidence="7">Golgi stack membrane</location>
        <topology evidence="7">Single-pass type II membrane protein</topology>
    </subcellularLocation>
</comment>
<dbReference type="InterPro" id="IPR004938">
    <property type="entry name" value="XG_FTase"/>
</dbReference>
<dbReference type="Proteomes" id="UP000734854">
    <property type="component" value="Unassembled WGS sequence"/>
</dbReference>
<gene>
    <name evidence="8" type="ORF">ZIOFF_029075</name>
</gene>
<keyword evidence="3 7" id="KW-0808">Transferase</keyword>
<evidence type="ECO:0000256" key="1">
    <source>
        <dbReference type="ARBA" id="ARBA00010481"/>
    </source>
</evidence>
<dbReference type="GO" id="GO:0008107">
    <property type="term" value="F:galactoside 2-alpha-L-fucosyltransferase activity"/>
    <property type="evidence" value="ECO:0007669"/>
    <property type="project" value="InterPro"/>
</dbReference>
<dbReference type="GO" id="GO:0032580">
    <property type="term" value="C:Golgi cisterna membrane"/>
    <property type="evidence" value="ECO:0007669"/>
    <property type="project" value="UniProtKB-SubCell"/>
</dbReference>
<comment type="similarity">
    <text evidence="1 7">Belongs to the glycosyltransferase 37 family.</text>
</comment>
<organism evidence="8 9">
    <name type="scientific">Zingiber officinale</name>
    <name type="common">Ginger</name>
    <name type="synonym">Amomum zingiber</name>
    <dbReference type="NCBI Taxonomy" id="94328"/>
    <lineage>
        <taxon>Eukaryota</taxon>
        <taxon>Viridiplantae</taxon>
        <taxon>Streptophyta</taxon>
        <taxon>Embryophyta</taxon>
        <taxon>Tracheophyta</taxon>
        <taxon>Spermatophyta</taxon>
        <taxon>Magnoliopsida</taxon>
        <taxon>Liliopsida</taxon>
        <taxon>Zingiberales</taxon>
        <taxon>Zingiberaceae</taxon>
        <taxon>Zingiber</taxon>
    </lineage>
</organism>
<comment type="caution">
    <text evidence="8">The sequence shown here is derived from an EMBL/GenBank/DDBJ whole genome shotgun (WGS) entry which is preliminary data.</text>
</comment>
<dbReference type="PANTHER" id="PTHR31889">
    <property type="entry name" value="FUCOSYLTRANSFERASE 2-RELATED"/>
    <property type="match status" value="1"/>
</dbReference>
<comment type="function">
    <text evidence="7">May be involved in cell wall biosynthesis.</text>
</comment>
<protein>
    <recommendedName>
        <fullName evidence="7">Fucosyltransferase</fullName>
        <ecNumber evidence="7">2.4.1.-</ecNumber>
    </recommendedName>
</protein>
<proteinExistence type="inferred from homology"/>
<evidence type="ECO:0000256" key="5">
    <source>
        <dbReference type="ARBA" id="ARBA00023180"/>
    </source>
</evidence>
<dbReference type="GO" id="GO:0071555">
    <property type="term" value="P:cell wall organization"/>
    <property type="evidence" value="ECO:0007669"/>
    <property type="project" value="UniProtKB-UniRule"/>
</dbReference>
<dbReference type="EC" id="2.4.1.-" evidence="7"/>
<accession>A0A8J5GW23</accession>
<keyword evidence="2 7" id="KW-0328">Glycosyltransferase</keyword>
<dbReference type="GO" id="GO:0009969">
    <property type="term" value="P:xyloglucan biosynthetic process"/>
    <property type="evidence" value="ECO:0007669"/>
    <property type="project" value="TreeGrafter"/>
</dbReference>
<name>A0A8J5GW23_ZINOF</name>
<evidence type="ECO:0000256" key="6">
    <source>
        <dbReference type="ARBA" id="ARBA00023316"/>
    </source>
</evidence>
<keyword evidence="5" id="KW-0325">Glycoprotein</keyword>
<dbReference type="EMBL" id="JACMSC010000008">
    <property type="protein sequence ID" value="KAG6511026.1"/>
    <property type="molecule type" value="Genomic_DNA"/>
</dbReference>
<dbReference type="Pfam" id="PF03254">
    <property type="entry name" value="XG_FTase"/>
    <property type="match status" value="1"/>
</dbReference>